<dbReference type="PROSITE" id="PS00463">
    <property type="entry name" value="ZN2_CY6_FUNGAL_1"/>
    <property type="match status" value="1"/>
</dbReference>
<dbReference type="GeneID" id="43612442"/>
<feature type="compositionally biased region" description="Low complexity" evidence="7">
    <location>
        <begin position="60"/>
        <end position="71"/>
    </location>
</feature>
<accession>A0A7J6IE54</accession>
<evidence type="ECO:0000256" key="1">
    <source>
        <dbReference type="ARBA" id="ARBA00022723"/>
    </source>
</evidence>
<dbReference type="SMART" id="SM00066">
    <property type="entry name" value="GAL4"/>
    <property type="match status" value="1"/>
</dbReference>
<keyword evidence="6" id="KW-0863">Zinc-finger</keyword>
<feature type="region of interest" description="Disordered" evidence="7">
    <location>
        <begin position="25"/>
        <end position="72"/>
    </location>
</feature>
<dbReference type="Gene3D" id="3.30.160.60">
    <property type="entry name" value="Classic Zinc Finger"/>
    <property type="match status" value="1"/>
</dbReference>
<keyword evidence="11" id="KW-1185">Reference proteome</keyword>
<reference evidence="10 11" key="2">
    <citation type="submission" date="2020-04" db="EMBL/GenBank/DDBJ databases">
        <title>Genome sequencing and assembly of multiple isolates from the Colletotrichum gloeosporioides species complex.</title>
        <authorList>
            <person name="Gan P."/>
            <person name="Shirasu K."/>
        </authorList>
    </citation>
    <scope>NUCLEOTIDE SEQUENCE [LARGE SCALE GENOMIC DNA]</scope>
    <source>
        <strain evidence="10 11">Nara gc5</strain>
    </source>
</reference>
<dbReference type="InterPro" id="IPR001138">
    <property type="entry name" value="Zn2Cys6_DnaBD"/>
</dbReference>
<dbReference type="EMBL" id="ANPB02000011">
    <property type="protein sequence ID" value="KAF4474608.1"/>
    <property type="molecule type" value="Genomic_DNA"/>
</dbReference>
<sequence length="293" mass="31878">MIPPLADPDDNGPVHVRSVLTAVGSGLSPASASEPGTVGSSPSPAPLQCPEKSGPPPFSGTNDGDNTTVTGLHQCPHCRRRYSRPGYLARHIRTYTLGKRFTCLLWHRARGHGRERGLSRTPLRTGRVSYACRHCAAARVKCDEIKPCTRCCSRNITCELNPATRSSSTDALHIHLRRNVNSNRGGGGGDHPVMMYSTIRPQHDYTSSATGDAVYKSEMHQLGSDPSMAMTLRSQRVLDFDSSQGPGPYGLAFYSRYPGYPPRPAQQETPSSQSQGATHSRRGAKVYQIPIRI</sequence>
<protein>
    <recommendedName>
        <fullName evidence="12">Zn(2)-C6 fungal-type domain-containing protein</fullName>
    </recommendedName>
</protein>
<keyword evidence="2" id="KW-0862">Zinc</keyword>
<keyword evidence="3" id="KW-0805">Transcription regulation</keyword>
<proteinExistence type="predicted"/>
<evidence type="ECO:0000259" key="9">
    <source>
        <dbReference type="PROSITE" id="PS50157"/>
    </source>
</evidence>
<dbReference type="Pfam" id="PF00172">
    <property type="entry name" value="Zn_clus"/>
    <property type="match status" value="1"/>
</dbReference>
<evidence type="ECO:0000256" key="6">
    <source>
        <dbReference type="PROSITE-ProRule" id="PRU00042"/>
    </source>
</evidence>
<dbReference type="SUPFAM" id="SSF57667">
    <property type="entry name" value="beta-beta-alpha zinc fingers"/>
    <property type="match status" value="1"/>
</dbReference>
<dbReference type="Proteomes" id="UP000011096">
    <property type="component" value="Unassembled WGS sequence"/>
</dbReference>
<feature type="compositionally biased region" description="Pro residues" evidence="7">
    <location>
        <begin position="43"/>
        <end position="58"/>
    </location>
</feature>
<dbReference type="InterPro" id="IPR036864">
    <property type="entry name" value="Zn2-C6_fun-type_DNA-bd_sf"/>
</dbReference>
<feature type="compositionally biased region" description="Polar residues" evidence="7">
    <location>
        <begin position="266"/>
        <end position="278"/>
    </location>
</feature>
<dbReference type="CDD" id="cd00067">
    <property type="entry name" value="GAL4"/>
    <property type="match status" value="1"/>
</dbReference>
<evidence type="ECO:0000259" key="8">
    <source>
        <dbReference type="PROSITE" id="PS50048"/>
    </source>
</evidence>
<dbReference type="SUPFAM" id="SSF57701">
    <property type="entry name" value="Zn2/Cys6 DNA-binding domain"/>
    <property type="match status" value="1"/>
</dbReference>
<feature type="domain" description="Zn(2)-C6 fungal-type" evidence="8">
    <location>
        <begin position="131"/>
        <end position="160"/>
    </location>
</feature>
<dbReference type="InParanoid" id="A0A7J6IE54"/>
<dbReference type="AlphaFoldDB" id="A0A7J6IE54"/>
<dbReference type="InterPro" id="IPR013087">
    <property type="entry name" value="Znf_C2H2_type"/>
</dbReference>
<dbReference type="Gene3D" id="4.10.240.10">
    <property type="entry name" value="Zn(2)-C6 fungal-type DNA-binding domain"/>
    <property type="match status" value="1"/>
</dbReference>
<evidence type="ECO:0000256" key="2">
    <source>
        <dbReference type="ARBA" id="ARBA00022833"/>
    </source>
</evidence>
<evidence type="ECO:0000256" key="5">
    <source>
        <dbReference type="ARBA" id="ARBA00023242"/>
    </source>
</evidence>
<gene>
    <name evidence="10" type="ORF">CGGC5_v016857</name>
</gene>
<evidence type="ECO:0000313" key="10">
    <source>
        <dbReference type="EMBL" id="KAF4474608.1"/>
    </source>
</evidence>
<comment type="caution">
    <text evidence="10">The sequence shown here is derived from an EMBL/GenBank/DDBJ whole genome shotgun (WGS) entry which is preliminary data.</text>
</comment>
<evidence type="ECO:0000256" key="7">
    <source>
        <dbReference type="SAM" id="MobiDB-lite"/>
    </source>
</evidence>
<evidence type="ECO:0008006" key="12">
    <source>
        <dbReference type="Google" id="ProtNLM"/>
    </source>
</evidence>
<keyword evidence="1" id="KW-0479">Metal-binding</keyword>
<dbReference type="PROSITE" id="PS50157">
    <property type="entry name" value="ZINC_FINGER_C2H2_2"/>
    <property type="match status" value="1"/>
</dbReference>
<dbReference type="GO" id="GO:0000981">
    <property type="term" value="F:DNA-binding transcription factor activity, RNA polymerase II-specific"/>
    <property type="evidence" value="ECO:0007669"/>
    <property type="project" value="InterPro"/>
</dbReference>
<feature type="domain" description="C2H2-type" evidence="9">
    <location>
        <begin position="73"/>
        <end position="100"/>
    </location>
</feature>
<organism evidence="10 11">
    <name type="scientific">Colletotrichum fructicola (strain Nara gc5)</name>
    <name type="common">Anthracnose fungus</name>
    <name type="synonym">Colletotrichum gloeosporioides (strain Nara gc5)</name>
    <dbReference type="NCBI Taxonomy" id="1213859"/>
    <lineage>
        <taxon>Eukaryota</taxon>
        <taxon>Fungi</taxon>
        <taxon>Dikarya</taxon>
        <taxon>Ascomycota</taxon>
        <taxon>Pezizomycotina</taxon>
        <taxon>Sordariomycetes</taxon>
        <taxon>Hypocreomycetidae</taxon>
        <taxon>Glomerellales</taxon>
        <taxon>Glomerellaceae</taxon>
        <taxon>Colletotrichum</taxon>
        <taxon>Colletotrichum gloeosporioides species complex</taxon>
    </lineage>
</organism>
<dbReference type="InterPro" id="IPR036236">
    <property type="entry name" value="Znf_C2H2_sf"/>
</dbReference>
<keyword evidence="5" id="KW-0539">Nucleus</keyword>
<dbReference type="OrthoDB" id="10601977at2759"/>
<keyword evidence="4" id="KW-0804">Transcription</keyword>
<dbReference type="PANTHER" id="PTHR47660:SF2">
    <property type="entry name" value="TRANSCRIPTION FACTOR WITH C2H2 AND ZN(2)-CYS(6) DNA BINDING DOMAIN (EUROFUNG)"/>
    <property type="match status" value="1"/>
</dbReference>
<name>A0A7J6IE54_COLFN</name>
<dbReference type="RefSeq" id="XP_066007089.1">
    <property type="nucleotide sequence ID" value="XM_066153614.1"/>
</dbReference>
<dbReference type="PANTHER" id="PTHR47660">
    <property type="entry name" value="TRANSCRIPTION FACTOR WITH C2H2 AND ZN(2)-CYS(6) DNA BINDING DOMAIN (EUROFUNG)-RELATED-RELATED"/>
    <property type="match status" value="1"/>
</dbReference>
<evidence type="ECO:0000256" key="4">
    <source>
        <dbReference type="ARBA" id="ARBA00023163"/>
    </source>
</evidence>
<dbReference type="GO" id="GO:0008270">
    <property type="term" value="F:zinc ion binding"/>
    <property type="evidence" value="ECO:0007669"/>
    <property type="project" value="UniProtKB-KW"/>
</dbReference>
<evidence type="ECO:0000313" key="11">
    <source>
        <dbReference type="Proteomes" id="UP000011096"/>
    </source>
</evidence>
<evidence type="ECO:0000256" key="3">
    <source>
        <dbReference type="ARBA" id="ARBA00023015"/>
    </source>
</evidence>
<reference evidence="10 11" key="1">
    <citation type="submission" date="2012-08" db="EMBL/GenBank/DDBJ databases">
        <authorList>
            <person name="Gan P.H.P."/>
            <person name="Ikeda K."/>
            <person name="Irieda H."/>
            <person name="Narusaka M."/>
            <person name="O'Connell R.J."/>
            <person name="Narusaka Y."/>
            <person name="Takano Y."/>
            <person name="Kubo Y."/>
            <person name="Shirasu K."/>
        </authorList>
    </citation>
    <scope>NUCLEOTIDE SEQUENCE [LARGE SCALE GENOMIC DNA]</scope>
    <source>
        <strain evidence="10 11">Nara gc5</strain>
    </source>
</reference>
<feature type="region of interest" description="Disordered" evidence="7">
    <location>
        <begin position="251"/>
        <end position="293"/>
    </location>
</feature>
<dbReference type="PROSITE" id="PS50048">
    <property type="entry name" value="ZN2_CY6_FUNGAL_2"/>
    <property type="match status" value="1"/>
</dbReference>